<proteinExistence type="predicted"/>
<feature type="transmembrane region" description="Helical" evidence="2">
    <location>
        <begin position="12"/>
        <end position="33"/>
    </location>
</feature>
<name>A0A6H9YT90_9ACTN</name>
<keyword evidence="2" id="KW-0472">Membrane</keyword>
<gene>
    <name evidence="3" type="ORF">F8566_20420</name>
</gene>
<feature type="region of interest" description="Disordered" evidence="1">
    <location>
        <begin position="356"/>
        <end position="383"/>
    </location>
</feature>
<evidence type="ECO:0000313" key="4">
    <source>
        <dbReference type="Proteomes" id="UP000468735"/>
    </source>
</evidence>
<reference evidence="3 4" key="1">
    <citation type="submission" date="2019-09" db="EMBL/GenBank/DDBJ databases">
        <title>Actinomadura physcomitrii sp. nov., a novel actinomycete isolated from moss [Physcomitrium sphaericum (Ludw) Fuernr].</title>
        <authorList>
            <person name="Zhuang X."/>
            <person name="Liu C."/>
        </authorList>
    </citation>
    <scope>NUCLEOTIDE SEQUENCE [LARGE SCALE GENOMIC DNA]</scope>
    <source>
        <strain evidence="3 4">HMC1</strain>
    </source>
</reference>
<keyword evidence="4" id="KW-1185">Reference proteome</keyword>
<keyword evidence="2" id="KW-1133">Transmembrane helix</keyword>
<dbReference type="Pfam" id="PF10935">
    <property type="entry name" value="DUF2637"/>
    <property type="match status" value="1"/>
</dbReference>
<comment type="caution">
    <text evidence="3">The sequence shown here is derived from an EMBL/GenBank/DDBJ whole genome shotgun (WGS) entry which is preliminary data.</text>
</comment>
<dbReference type="OrthoDB" id="4333663at2"/>
<dbReference type="AlphaFoldDB" id="A0A6H9YT90"/>
<evidence type="ECO:0000313" key="3">
    <source>
        <dbReference type="EMBL" id="KAB2347380.1"/>
    </source>
</evidence>
<accession>A0A6H9YT90</accession>
<sequence length="383" mass="41884">MTSRKHQIGRGAGYGIALLAGVIVFANGTATSFDTLSRYAGEHQWLWGPSLPLGLDVAIFALLLLDWLRPNIWLRGSAWILTGITVVANGAITDGSWLDRGLHGLMPALAVIIVEAARRWARKDSAPAMDKIRASRWVLSPIRTAMLKRRMVLWEVTSYAEALTRESAILHARTLLVAHYGKDRWRQVRKLVPLTLRHQLATGQLPSTVLHSLDLQAAVGDWVSTALAELTAKASSDLVEARRSEVPESEDSEDLSRAQWDLIWDLRDRLRPDGESPEVFAQAIALAREQFEQAETLIRNDDLAAKLKIGKSRANAIGQKLRTSFTAGPDLQVRIQDSAPPSKDARFEGFSPGFAPTGLSGLNGQRVSPIGAGLGGSPEWGES</sequence>
<dbReference type="EMBL" id="WBMT01000009">
    <property type="protein sequence ID" value="KAB2347380.1"/>
    <property type="molecule type" value="Genomic_DNA"/>
</dbReference>
<feature type="transmembrane region" description="Helical" evidence="2">
    <location>
        <begin position="72"/>
        <end position="92"/>
    </location>
</feature>
<dbReference type="InterPro" id="IPR021235">
    <property type="entry name" value="DUF2637"/>
</dbReference>
<organism evidence="3 4">
    <name type="scientific">Actinomadura rudentiformis</name>
    <dbReference type="NCBI Taxonomy" id="359158"/>
    <lineage>
        <taxon>Bacteria</taxon>
        <taxon>Bacillati</taxon>
        <taxon>Actinomycetota</taxon>
        <taxon>Actinomycetes</taxon>
        <taxon>Streptosporangiales</taxon>
        <taxon>Thermomonosporaceae</taxon>
        <taxon>Actinomadura</taxon>
    </lineage>
</organism>
<evidence type="ECO:0000256" key="2">
    <source>
        <dbReference type="SAM" id="Phobius"/>
    </source>
</evidence>
<keyword evidence="2" id="KW-0812">Transmembrane</keyword>
<protein>
    <submittedName>
        <fullName evidence="3">DUF2637 domain-containing protein</fullName>
    </submittedName>
</protein>
<evidence type="ECO:0000256" key="1">
    <source>
        <dbReference type="SAM" id="MobiDB-lite"/>
    </source>
</evidence>
<dbReference type="Proteomes" id="UP000468735">
    <property type="component" value="Unassembled WGS sequence"/>
</dbReference>
<feature type="compositionally biased region" description="Gly residues" evidence="1">
    <location>
        <begin position="372"/>
        <end position="383"/>
    </location>
</feature>
<dbReference type="RefSeq" id="WP_151562165.1">
    <property type="nucleotide sequence ID" value="NZ_WBMT01000009.1"/>
</dbReference>
<feature type="transmembrane region" description="Helical" evidence="2">
    <location>
        <begin position="45"/>
        <end position="65"/>
    </location>
</feature>